<evidence type="ECO:0000259" key="1">
    <source>
        <dbReference type="Pfam" id="PF12867"/>
    </source>
</evidence>
<comment type="caution">
    <text evidence="2">The sequence shown here is derived from an EMBL/GenBank/DDBJ whole genome shotgun (WGS) entry which is preliminary data.</text>
</comment>
<evidence type="ECO:0000313" key="2">
    <source>
        <dbReference type="EMBL" id="MFB5192714.1"/>
    </source>
</evidence>
<keyword evidence="3" id="KW-1185">Reference proteome</keyword>
<dbReference type="Pfam" id="PF12867">
    <property type="entry name" value="DinB_2"/>
    <property type="match status" value="1"/>
</dbReference>
<reference evidence="2 3" key="1">
    <citation type="journal article" date="2024" name="Int. J. Mol. Sci.">
        <title>Exploration of Alicyclobacillus spp. Genome in Search of Antibiotic Resistance.</title>
        <authorList>
            <person name="Bucka-Kolendo J."/>
            <person name="Kiousi D.E."/>
            <person name="Dekowska A."/>
            <person name="Mikolajczuk-Szczyrba A."/>
            <person name="Karadedos D.M."/>
            <person name="Michael P."/>
            <person name="Galanis A."/>
            <person name="Sokolowska B."/>
        </authorList>
    </citation>
    <scope>NUCLEOTIDE SEQUENCE [LARGE SCALE GENOMIC DNA]</scope>
    <source>
        <strain evidence="2 3">KKP 3000</strain>
    </source>
</reference>
<dbReference type="RefSeq" id="WP_275473418.1">
    <property type="nucleotide sequence ID" value="NZ_CP162940.1"/>
</dbReference>
<gene>
    <name evidence="2" type="ORF">KKP3000_001923</name>
</gene>
<proteinExistence type="predicted"/>
<dbReference type="InterPro" id="IPR024775">
    <property type="entry name" value="DinB-like"/>
</dbReference>
<evidence type="ECO:0000313" key="3">
    <source>
        <dbReference type="Proteomes" id="UP001579974"/>
    </source>
</evidence>
<feature type="domain" description="DinB-like" evidence="1">
    <location>
        <begin position="33"/>
        <end position="168"/>
    </location>
</feature>
<dbReference type="Gene3D" id="1.20.120.450">
    <property type="entry name" value="dinb family like domain"/>
    <property type="match status" value="1"/>
</dbReference>
<protein>
    <submittedName>
        <fullName evidence="2">DinB family protein</fullName>
    </submittedName>
</protein>
<dbReference type="SUPFAM" id="SSF109854">
    <property type="entry name" value="DinB/YfiT-like putative metalloenzymes"/>
    <property type="match status" value="1"/>
</dbReference>
<dbReference type="Proteomes" id="UP001579974">
    <property type="component" value="Unassembled WGS sequence"/>
</dbReference>
<dbReference type="EMBL" id="JBDXSU010000027">
    <property type="protein sequence ID" value="MFB5192714.1"/>
    <property type="molecule type" value="Genomic_DNA"/>
</dbReference>
<name>A0ABV5AK93_9BACL</name>
<dbReference type="InterPro" id="IPR034660">
    <property type="entry name" value="DinB/YfiT-like"/>
</dbReference>
<organism evidence="2 3">
    <name type="scientific">Alicyclobacillus fastidiosus</name>
    <dbReference type="NCBI Taxonomy" id="392011"/>
    <lineage>
        <taxon>Bacteria</taxon>
        <taxon>Bacillati</taxon>
        <taxon>Bacillota</taxon>
        <taxon>Bacilli</taxon>
        <taxon>Bacillales</taxon>
        <taxon>Alicyclobacillaceae</taxon>
        <taxon>Alicyclobacillus</taxon>
    </lineage>
</organism>
<sequence>MIILRTRPLSNEYPDYYDRYVSMVPEGDIEEILHEQQTKTITLLNSVSEESVWRAYAPGKWTLKEVIGHMSDTERVMSYRMLAMARNEGTPLQGMDQDLYVSTAKFNQFSWAQLHTDLKTVRSATLSLISTIDDEAWIRKGTVWNVPVSTRAFAYVIAGHELHHLKVICDKYL</sequence>
<accession>A0ABV5AK93</accession>